<gene>
    <name evidence="2" type="ORF">ABI_45610</name>
</gene>
<dbReference type="EMBL" id="GL883081">
    <property type="protein sequence ID" value="EGF89214.1"/>
    <property type="molecule type" value="Genomic_DNA"/>
</dbReference>
<dbReference type="InterPro" id="IPR036873">
    <property type="entry name" value="Rhodanese-like_dom_sf"/>
</dbReference>
<sequence length="53" mass="5449">MPDAKGKRVVLQCAGGVRSVRALEACQAAGLDITDHLAGGIKAWHAAGLPIVR</sequence>
<evidence type="ECO:0000313" key="2">
    <source>
        <dbReference type="EMBL" id="EGF89214.1"/>
    </source>
</evidence>
<dbReference type="STRING" id="715226.ABI_45610"/>
<dbReference type="Gene3D" id="3.40.250.10">
    <property type="entry name" value="Rhodanese-like domain"/>
    <property type="match status" value="1"/>
</dbReference>
<dbReference type="Pfam" id="PF00581">
    <property type="entry name" value="Rhodanese"/>
    <property type="match status" value="1"/>
</dbReference>
<keyword evidence="3" id="KW-1185">Reference proteome</keyword>
<dbReference type="InterPro" id="IPR001763">
    <property type="entry name" value="Rhodanese-like_dom"/>
</dbReference>
<dbReference type="PROSITE" id="PS50206">
    <property type="entry name" value="RHODANESE_3"/>
    <property type="match status" value="1"/>
</dbReference>
<proteinExistence type="predicted"/>
<dbReference type="HOGENOM" id="CLU_3058095_0_0_5"/>
<dbReference type="Proteomes" id="UP000006512">
    <property type="component" value="Unassembled WGS sequence"/>
</dbReference>
<protein>
    <submittedName>
        <fullName evidence="2">Rhodanese domain-containing protein</fullName>
    </submittedName>
</protein>
<evidence type="ECO:0000313" key="3">
    <source>
        <dbReference type="Proteomes" id="UP000006512"/>
    </source>
</evidence>
<dbReference type="AlphaFoldDB" id="F4QTR4"/>
<dbReference type="SUPFAM" id="SSF52821">
    <property type="entry name" value="Rhodanese/Cell cycle control phosphatase"/>
    <property type="match status" value="1"/>
</dbReference>
<accession>F4QTR4</accession>
<dbReference type="eggNOG" id="COG0607">
    <property type="taxonomic scope" value="Bacteria"/>
</dbReference>
<name>F4QTR4_9CAUL</name>
<evidence type="ECO:0000259" key="1">
    <source>
        <dbReference type="PROSITE" id="PS50206"/>
    </source>
</evidence>
<reference evidence="3" key="1">
    <citation type="submission" date="2011-03" db="EMBL/GenBank/DDBJ databases">
        <title>Draft genome sequence of Brevundimonas diminuta.</title>
        <authorList>
            <person name="Brown P.J.B."/>
            <person name="Buechlein A."/>
            <person name="Hemmerich C."/>
            <person name="Brun Y.V."/>
        </authorList>
    </citation>
    <scope>NUCLEOTIDE SEQUENCE [LARGE SCALE GENOMIC DNA]</scope>
    <source>
        <strain evidence="3">C19</strain>
    </source>
</reference>
<feature type="domain" description="Rhodanese" evidence="1">
    <location>
        <begin position="5"/>
        <end position="53"/>
    </location>
</feature>
<organism evidence="2 3">
    <name type="scientific">Asticcacaulis biprosthecium C19</name>
    <dbReference type="NCBI Taxonomy" id="715226"/>
    <lineage>
        <taxon>Bacteria</taxon>
        <taxon>Pseudomonadati</taxon>
        <taxon>Pseudomonadota</taxon>
        <taxon>Alphaproteobacteria</taxon>
        <taxon>Caulobacterales</taxon>
        <taxon>Caulobacteraceae</taxon>
        <taxon>Asticcacaulis</taxon>
    </lineage>
</organism>